<comment type="caution">
    <text evidence="6">The sequence shown here is derived from an EMBL/GenBank/DDBJ whole genome shotgun (WGS) entry which is preliminary data.</text>
</comment>
<keyword evidence="7" id="KW-1185">Reference proteome</keyword>
<dbReference type="InterPro" id="IPR029044">
    <property type="entry name" value="Nucleotide-diphossugar_trans"/>
</dbReference>
<keyword evidence="5" id="KW-0175">Coiled coil</keyword>
<dbReference type="OrthoDB" id="7665907at2"/>
<gene>
    <name evidence="6" type="ORF">FK219_006455</name>
</gene>
<keyword evidence="3" id="KW-0328">Glycosyltransferase</keyword>
<dbReference type="Gene3D" id="3.90.550.10">
    <property type="entry name" value="Spore Coat Polysaccharide Biosynthesis Protein SpsA, Chain A"/>
    <property type="match status" value="1"/>
</dbReference>
<dbReference type="AlphaFoldDB" id="A0A9E5JUX5"/>
<sequence>MPRVAAVIPTLGTDVPRLAAAVEAVWAQSPEVDLEVVVVVNGAPLSETTGWDARTRVISTGINLGWGGGLHVGRAATDAEFIWLVQDDSYPQEHCLRELVAVLDASPRQALVSPIVVRTERENDSSPTVPYARRASWGGVLAADGAMHHWEPRRDTPLDEIGAIPHLDYVPSRGMLVRSAVWDEVGGTDLRAFPVGWVDVLLCSAVRAAGHMIGLAPTARIRHDRSASTPTILNGYVRERGPRLLRKAGMPPAKASDAVPEHVLTGTLSSATASVLELAAYAERTTVPRPQHEAVEQKLERVTRDRDRARRELEALQGSLSWRVTAPLRRLRGLARRRS</sequence>
<accession>A0A9E5JUX5</accession>
<evidence type="ECO:0000256" key="2">
    <source>
        <dbReference type="ARBA" id="ARBA00006739"/>
    </source>
</evidence>
<comment type="similarity">
    <text evidence="2">Belongs to the glycosyltransferase 2 family.</text>
</comment>
<dbReference type="Proteomes" id="UP000818266">
    <property type="component" value="Unassembled WGS sequence"/>
</dbReference>
<evidence type="ECO:0000313" key="7">
    <source>
        <dbReference type="Proteomes" id="UP000818266"/>
    </source>
</evidence>
<protein>
    <submittedName>
        <fullName evidence="6">Glycosyltransferase family 2 protein</fullName>
    </submittedName>
</protein>
<feature type="coiled-coil region" evidence="5">
    <location>
        <begin position="292"/>
        <end position="319"/>
    </location>
</feature>
<evidence type="ECO:0000256" key="4">
    <source>
        <dbReference type="ARBA" id="ARBA00022679"/>
    </source>
</evidence>
<dbReference type="SUPFAM" id="SSF53448">
    <property type="entry name" value="Nucleotide-diphospho-sugar transferases"/>
    <property type="match status" value="1"/>
</dbReference>
<organism evidence="6 7">
    <name type="scientific">Microcella pacifica</name>
    <dbReference type="NCBI Taxonomy" id="2591847"/>
    <lineage>
        <taxon>Bacteria</taxon>
        <taxon>Bacillati</taxon>
        <taxon>Actinomycetota</taxon>
        <taxon>Actinomycetes</taxon>
        <taxon>Micrococcales</taxon>
        <taxon>Microbacteriaceae</taxon>
        <taxon>Microcella</taxon>
    </lineage>
</organism>
<comment type="pathway">
    <text evidence="1">Cell wall biogenesis; cell wall polysaccharide biosynthesis.</text>
</comment>
<dbReference type="PANTHER" id="PTHR43179:SF12">
    <property type="entry name" value="GALACTOFURANOSYLTRANSFERASE GLFT2"/>
    <property type="match status" value="1"/>
</dbReference>
<evidence type="ECO:0000256" key="3">
    <source>
        <dbReference type="ARBA" id="ARBA00022676"/>
    </source>
</evidence>
<dbReference type="Pfam" id="PF13641">
    <property type="entry name" value="Glyco_tranf_2_3"/>
    <property type="match status" value="1"/>
</dbReference>
<dbReference type="GO" id="GO:0016757">
    <property type="term" value="F:glycosyltransferase activity"/>
    <property type="evidence" value="ECO:0007669"/>
    <property type="project" value="UniProtKB-KW"/>
</dbReference>
<evidence type="ECO:0000256" key="1">
    <source>
        <dbReference type="ARBA" id="ARBA00004776"/>
    </source>
</evidence>
<name>A0A9E5JUX5_9MICO</name>
<dbReference type="EMBL" id="VIKT02000008">
    <property type="protein sequence ID" value="NHF62878.1"/>
    <property type="molecule type" value="Genomic_DNA"/>
</dbReference>
<dbReference type="RefSeq" id="WP_152582438.1">
    <property type="nucleotide sequence ID" value="NZ_VIKT02000008.1"/>
</dbReference>
<dbReference type="PANTHER" id="PTHR43179">
    <property type="entry name" value="RHAMNOSYLTRANSFERASE WBBL"/>
    <property type="match status" value="1"/>
</dbReference>
<keyword evidence="4" id="KW-0808">Transferase</keyword>
<evidence type="ECO:0000256" key="5">
    <source>
        <dbReference type="SAM" id="Coils"/>
    </source>
</evidence>
<evidence type="ECO:0000313" key="6">
    <source>
        <dbReference type="EMBL" id="NHF62878.1"/>
    </source>
</evidence>
<reference evidence="6 7" key="1">
    <citation type="submission" date="2020-03" db="EMBL/GenBank/DDBJ databases">
        <title>Chryseoglobus sp. isolated from a deep-sea seamount.</title>
        <authorList>
            <person name="Zhang D.-C."/>
        </authorList>
    </citation>
    <scope>NUCLEOTIDE SEQUENCE [LARGE SCALE GENOMIC DNA]</scope>
    <source>
        <strain evidence="6 7">KN1116</strain>
    </source>
</reference>
<proteinExistence type="inferred from homology"/>